<dbReference type="InterPro" id="IPR027370">
    <property type="entry name" value="Znf-RING_euk"/>
</dbReference>
<dbReference type="InterPro" id="IPR001841">
    <property type="entry name" value="Znf_RING"/>
</dbReference>
<proteinExistence type="predicted"/>
<dbReference type="Gene3D" id="3.30.40.10">
    <property type="entry name" value="Zinc/RING finger domain, C3HC4 (zinc finger)"/>
    <property type="match status" value="1"/>
</dbReference>
<dbReference type="Pfam" id="PF13445">
    <property type="entry name" value="zf-RING_UBOX"/>
    <property type="match status" value="1"/>
</dbReference>
<evidence type="ECO:0000256" key="5">
    <source>
        <dbReference type="SAM" id="Coils"/>
    </source>
</evidence>
<dbReference type="GO" id="GO:0008270">
    <property type="term" value="F:zinc ion binding"/>
    <property type="evidence" value="ECO:0007669"/>
    <property type="project" value="UniProtKB-KW"/>
</dbReference>
<dbReference type="WBParaSite" id="ACRNAN_scaffold1900.g30546.t1">
    <property type="protein sequence ID" value="ACRNAN_scaffold1900.g30546.t1"/>
    <property type="gene ID" value="ACRNAN_scaffold1900.g30546"/>
</dbReference>
<dbReference type="PROSITE" id="PS00518">
    <property type="entry name" value="ZF_RING_1"/>
    <property type="match status" value="1"/>
</dbReference>
<dbReference type="InterPro" id="IPR013083">
    <property type="entry name" value="Znf_RING/FYVE/PHD"/>
</dbReference>
<dbReference type="Proteomes" id="UP000887540">
    <property type="component" value="Unplaced"/>
</dbReference>
<feature type="domain" description="RING-type" evidence="7">
    <location>
        <begin position="31"/>
        <end position="80"/>
    </location>
</feature>
<keyword evidence="1" id="KW-0479">Metal-binding</keyword>
<evidence type="ECO:0000256" key="4">
    <source>
        <dbReference type="PROSITE-ProRule" id="PRU00175"/>
    </source>
</evidence>
<feature type="compositionally biased region" description="Polar residues" evidence="6">
    <location>
        <begin position="140"/>
        <end position="149"/>
    </location>
</feature>
<protein>
    <submittedName>
        <fullName evidence="9">RING-type domain-containing protein</fullName>
    </submittedName>
</protein>
<dbReference type="PROSITE" id="PS50089">
    <property type="entry name" value="ZF_RING_2"/>
    <property type="match status" value="1"/>
</dbReference>
<reference evidence="9" key="1">
    <citation type="submission" date="2022-11" db="UniProtKB">
        <authorList>
            <consortium name="WormBaseParasite"/>
        </authorList>
    </citation>
    <scope>IDENTIFICATION</scope>
</reference>
<feature type="compositionally biased region" description="Basic and acidic residues" evidence="6">
    <location>
        <begin position="150"/>
        <end position="160"/>
    </location>
</feature>
<sequence length="637" mass="72326">MSSPSSPSNSTAISSQKLVSFLLEGDDQVPCEVCLEPFDPLNRPPKILPCGHNFCEHCLFSLCCHQQYYLLDSIKCPTCRRSFNSKIAINAPTNYDLCKMLENVKRGRDLNITVIRVTDNYSTGSSSIASGSSNIKFAHTNKTSSSTDSEPTKALEKTAEKPLNQVNPFVSRKGSARFNPKISSLWAKKQYLKTGSNETGRDPLKAVNEMSRCADCKRKLGTEQRVKTSRFCQRCHQNDRILHLSCLECCVNRHNGHNLRALSDLEFDHQKLLNELKELNQRRLEISTRFDESLKILEEENHINIDCSSLGRAKQTLMRESEKSYAKAISKLETSDTFPLPPIIISKIRHRQLHNYTRLQKMSSLLEKCLQNVNTRFERHVALMTRSLPKTISTISQKSSSSSMKSNESTAYGSLCTVLALTGDTFPEYSVVQEHLPTILDSNSSDEQKIQALKLCVRILNNVIDNSASPEIILLFEDAYLNCFHTLNSLSKRSTIPDERSQIWKMVQSTFSELLRIASSHWTSSSPDRVDLVNDISYLCHLYSDVCDTATMALCMIEAARSRAVQDQVENQEDRYRMEIQLKLIDEHLLECRRVQKLSELKSSTKVIKAPEKCNKIRKWFKSTTKCLVPKNVAVFL</sequence>
<keyword evidence="3" id="KW-0862">Zinc</keyword>
<keyword evidence="5" id="KW-0175">Coiled coil</keyword>
<dbReference type="SMART" id="SM00184">
    <property type="entry name" value="RING"/>
    <property type="match status" value="1"/>
</dbReference>
<keyword evidence="8" id="KW-1185">Reference proteome</keyword>
<evidence type="ECO:0000256" key="6">
    <source>
        <dbReference type="SAM" id="MobiDB-lite"/>
    </source>
</evidence>
<dbReference type="InterPro" id="IPR017907">
    <property type="entry name" value="Znf_RING_CS"/>
</dbReference>
<evidence type="ECO:0000259" key="7">
    <source>
        <dbReference type="PROSITE" id="PS50089"/>
    </source>
</evidence>
<evidence type="ECO:0000313" key="9">
    <source>
        <dbReference type="WBParaSite" id="ACRNAN_scaffold1900.g30546.t1"/>
    </source>
</evidence>
<keyword evidence="2 4" id="KW-0863">Zinc-finger</keyword>
<dbReference type="PANTHER" id="PTHR22791:SF34">
    <property type="entry name" value="RING-TYPE DOMAIN-CONTAINING PROTEIN"/>
    <property type="match status" value="1"/>
</dbReference>
<dbReference type="GO" id="GO:0016567">
    <property type="term" value="P:protein ubiquitination"/>
    <property type="evidence" value="ECO:0007669"/>
    <property type="project" value="TreeGrafter"/>
</dbReference>
<feature type="region of interest" description="Disordered" evidence="6">
    <location>
        <begin position="139"/>
        <end position="164"/>
    </location>
</feature>
<accession>A0A914D798</accession>
<organism evidence="8 9">
    <name type="scientific">Acrobeloides nanus</name>
    <dbReference type="NCBI Taxonomy" id="290746"/>
    <lineage>
        <taxon>Eukaryota</taxon>
        <taxon>Metazoa</taxon>
        <taxon>Ecdysozoa</taxon>
        <taxon>Nematoda</taxon>
        <taxon>Chromadorea</taxon>
        <taxon>Rhabditida</taxon>
        <taxon>Tylenchina</taxon>
        <taxon>Cephalobomorpha</taxon>
        <taxon>Cephaloboidea</taxon>
        <taxon>Cephalobidae</taxon>
        <taxon>Acrobeloides</taxon>
    </lineage>
</organism>
<dbReference type="SUPFAM" id="SSF57850">
    <property type="entry name" value="RING/U-box"/>
    <property type="match status" value="1"/>
</dbReference>
<evidence type="ECO:0000256" key="1">
    <source>
        <dbReference type="ARBA" id="ARBA00022723"/>
    </source>
</evidence>
<evidence type="ECO:0000313" key="8">
    <source>
        <dbReference type="Proteomes" id="UP000887540"/>
    </source>
</evidence>
<dbReference type="GO" id="GO:0061630">
    <property type="term" value="F:ubiquitin protein ligase activity"/>
    <property type="evidence" value="ECO:0007669"/>
    <property type="project" value="TreeGrafter"/>
</dbReference>
<evidence type="ECO:0000256" key="2">
    <source>
        <dbReference type="ARBA" id="ARBA00022771"/>
    </source>
</evidence>
<dbReference type="AlphaFoldDB" id="A0A914D798"/>
<dbReference type="InterPro" id="IPR051435">
    <property type="entry name" value="RING_finger_E3_ubiq-ligases"/>
</dbReference>
<dbReference type="PANTHER" id="PTHR22791">
    <property type="entry name" value="RING-TYPE DOMAIN-CONTAINING PROTEIN"/>
    <property type="match status" value="1"/>
</dbReference>
<feature type="coiled-coil region" evidence="5">
    <location>
        <begin position="262"/>
        <end position="289"/>
    </location>
</feature>
<evidence type="ECO:0000256" key="3">
    <source>
        <dbReference type="ARBA" id="ARBA00022833"/>
    </source>
</evidence>
<name>A0A914D798_9BILA</name>